<organism evidence="2 3">
    <name type="scientific">Puccinia striiformis</name>
    <dbReference type="NCBI Taxonomy" id="27350"/>
    <lineage>
        <taxon>Eukaryota</taxon>
        <taxon>Fungi</taxon>
        <taxon>Dikarya</taxon>
        <taxon>Basidiomycota</taxon>
        <taxon>Pucciniomycotina</taxon>
        <taxon>Pucciniomycetes</taxon>
        <taxon>Pucciniales</taxon>
        <taxon>Pucciniaceae</taxon>
        <taxon>Puccinia</taxon>
    </lineage>
</organism>
<feature type="region of interest" description="Disordered" evidence="1">
    <location>
        <begin position="71"/>
        <end position="91"/>
    </location>
</feature>
<gene>
    <name evidence="2" type="ORF">PSHT_08320</name>
</gene>
<evidence type="ECO:0000313" key="2">
    <source>
        <dbReference type="EMBL" id="POW11715.1"/>
    </source>
</evidence>
<sequence length="444" mass="49028">MLLPLIAPADSTPQCFSFYLFHLAPILPWPIYNTSQFPTFPPHNRTLHPRQANSSVTLSTLMTTAITPPDYMSTPPSPTLSPSLHPQSSRLNTASLPSPLSVYRGSLFQPCHLQLTRSVFSTTPALQRLPIHSLKLLSASPQPAIAVATDSPLKHHIHCTFTSHITCPYLPSPATMSTTRTPNHPAIVSGLFEAIQESSVPTTQGNQYGLVHTLSFLQCSGLKKDKLEDFQINLQTNTALTNILLPHMLYYLFLPTAQHSLDLVLLLTSRRLPPMTPNPATPLRSLLLITIGTQRKFNVKYIIPGTRYFIKTHPIYWREVHIVGQIVDFEMESHLTIVLPYVWPPASKTHCKRLSRWNSIHLWSTTFAGSATPTTLSLSAGKKSFTTPLLSSAAKAIEPESSDSDGTSTASTSDKSDEEESPLPATPAKRGRPRRDVIKQAAKK</sequence>
<keyword evidence="3" id="KW-1185">Reference proteome</keyword>
<reference evidence="3" key="2">
    <citation type="journal article" date="2018" name="BMC Genomics">
        <title>Genomic insights into host adaptation between the wheat stripe rust pathogen (Puccinia striiformis f. sp. tritici) and the barley stripe rust pathogen (Puccinia striiformis f. sp. hordei).</title>
        <authorList>
            <person name="Xia C."/>
            <person name="Wang M."/>
            <person name="Yin C."/>
            <person name="Cornejo O.E."/>
            <person name="Hulbert S.H."/>
            <person name="Chen X."/>
        </authorList>
    </citation>
    <scope>NUCLEOTIDE SEQUENCE [LARGE SCALE GENOMIC DNA]</scope>
    <source>
        <strain evidence="3">93TX-2</strain>
    </source>
</reference>
<feature type="compositionally biased region" description="Low complexity" evidence="1">
    <location>
        <begin position="80"/>
        <end position="89"/>
    </location>
</feature>
<protein>
    <submittedName>
        <fullName evidence="2">Uncharacterized protein</fullName>
    </submittedName>
</protein>
<proteinExistence type="predicted"/>
<dbReference type="AlphaFoldDB" id="A0A2S4VQA9"/>
<reference evidence="3" key="3">
    <citation type="journal article" date="2018" name="Mol. Plant Microbe Interact.">
        <title>Genome sequence resources for the wheat stripe rust pathogen (Puccinia striiformis f. sp. tritici) and the barley stripe rust pathogen (Puccinia striiformis f. sp. hordei).</title>
        <authorList>
            <person name="Xia C."/>
            <person name="Wang M."/>
            <person name="Yin C."/>
            <person name="Cornejo O.E."/>
            <person name="Hulbert S.H."/>
            <person name="Chen X."/>
        </authorList>
    </citation>
    <scope>NUCLEOTIDE SEQUENCE [LARGE SCALE GENOMIC DNA]</scope>
    <source>
        <strain evidence="3">93TX-2</strain>
    </source>
</reference>
<feature type="compositionally biased region" description="Low complexity" evidence="1">
    <location>
        <begin position="404"/>
        <end position="413"/>
    </location>
</feature>
<feature type="region of interest" description="Disordered" evidence="1">
    <location>
        <begin position="393"/>
        <end position="444"/>
    </location>
</feature>
<dbReference type="EMBL" id="PKSM01000109">
    <property type="protein sequence ID" value="POW11715.1"/>
    <property type="molecule type" value="Genomic_DNA"/>
</dbReference>
<reference evidence="2 3" key="1">
    <citation type="submission" date="2017-12" db="EMBL/GenBank/DDBJ databases">
        <title>Gene loss provides genomic basis for host adaptation in cereal stripe rust fungi.</title>
        <authorList>
            <person name="Xia C."/>
        </authorList>
    </citation>
    <scope>NUCLEOTIDE SEQUENCE [LARGE SCALE GENOMIC DNA]</scope>
    <source>
        <strain evidence="2 3">93TX-2</strain>
    </source>
</reference>
<name>A0A2S4VQA9_9BASI</name>
<evidence type="ECO:0000256" key="1">
    <source>
        <dbReference type="SAM" id="MobiDB-lite"/>
    </source>
</evidence>
<dbReference type="VEuPathDB" id="FungiDB:PSHT_08320"/>
<accession>A0A2S4VQA9</accession>
<comment type="caution">
    <text evidence="2">The sequence shown here is derived from an EMBL/GenBank/DDBJ whole genome shotgun (WGS) entry which is preliminary data.</text>
</comment>
<dbReference type="VEuPathDB" id="FungiDB:PSTT_04771"/>
<dbReference type="Proteomes" id="UP000238274">
    <property type="component" value="Unassembled WGS sequence"/>
</dbReference>
<evidence type="ECO:0000313" key="3">
    <source>
        <dbReference type="Proteomes" id="UP000238274"/>
    </source>
</evidence>